<comment type="caution">
    <text evidence="2">The sequence shown here is derived from an EMBL/GenBank/DDBJ whole genome shotgun (WGS) entry which is preliminary data.</text>
</comment>
<accession>A0A9D2NW18</accession>
<feature type="domain" description="CYTH" evidence="1">
    <location>
        <begin position="1"/>
        <end position="182"/>
    </location>
</feature>
<dbReference type="Gene3D" id="2.40.320.10">
    <property type="entry name" value="Hypothetical Protein Pfu-838710-001"/>
    <property type="match status" value="1"/>
</dbReference>
<evidence type="ECO:0000313" key="2">
    <source>
        <dbReference type="EMBL" id="HJC38576.1"/>
    </source>
</evidence>
<dbReference type="PANTHER" id="PTHR21028">
    <property type="entry name" value="SI:CH211-156B7.4"/>
    <property type="match status" value="1"/>
</dbReference>
<dbReference type="CDD" id="cd07890">
    <property type="entry name" value="CYTH-like_AC_IV-like"/>
    <property type="match status" value="1"/>
</dbReference>
<proteinExistence type="predicted"/>
<organism evidence="2 3">
    <name type="scientific">Candidatus Mediterraneibacter faecigallinarum</name>
    <dbReference type="NCBI Taxonomy" id="2838669"/>
    <lineage>
        <taxon>Bacteria</taxon>
        <taxon>Bacillati</taxon>
        <taxon>Bacillota</taxon>
        <taxon>Clostridia</taxon>
        <taxon>Lachnospirales</taxon>
        <taxon>Lachnospiraceae</taxon>
        <taxon>Mediterraneibacter</taxon>
    </lineage>
</organism>
<dbReference type="PROSITE" id="PS51707">
    <property type="entry name" value="CYTH"/>
    <property type="match status" value="1"/>
</dbReference>
<name>A0A9D2NW18_9FIRM</name>
<dbReference type="PANTHER" id="PTHR21028:SF2">
    <property type="entry name" value="CYTH DOMAIN-CONTAINING PROTEIN"/>
    <property type="match status" value="1"/>
</dbReference>
<evidence type="ECO:0000259" key="1">
    <source>
        <dbReference type="PROSITE" id="PS51707"/>
    </source>
</evidence>
<dbReference type="InterPro" id="IPR033469">
    <property type="entry name" value="CYTH-like_dom_sf"/>
</dbReference>
<evidence type="ECO:0000313" key="3">
    <source>
        <dbReference type="Proteomes" id="UP000823894"/>
    </source>
</evidence>
<sequence length="192" mass="21768">MIEVEVKLPAAELDLIKEKLLKTGFKENAFIEEHDTYFDNEQGDIRANGEALRVRETKDNLTGKSRAQINFKGKKLDAHTMTREELETGVENGAVCRKILQAIGYMPAEPEVIKDRTMLQKESVTACLDDVHGLGRFLELEILADSEEKKDAALGKIEDILNSLGYQISDTVRTSYLSMLQNRKKDRHGTQW</sequence>
<dbReference type="EMBL" id="DWWK01000086">
    <property type="protein sequence ID" value="HJC38576.1"/>
    <property type="molecule type" value="Genomic_DNA"/>
</dbReference>
<dbReference type="InterPro" id="IPR023577">
    <property type="entry name" value="CYTH_domain"/>
</dbReference>
<gene>
    <name evidence="2" type="primary">cyaB</name>
    <name evidence="2" type="ORF">H9757_05885</name>
</gene>
<dbReference type="Proteomes" id="UP000823894">
    <property type="component" value="Unassembled WGS sequence"/>
</dbReference>
<protein>
    <submittedName>
        <fullName evidence="2">Class IV adenylate cyclase</fullName>
    </submittedName>
</protein>
<dbReference type="InterPro" id="IPR008173">
    <property type="entry name" value="Adenylyl_cyclase_CyaB"/>
</dbReference>
<dbReference type="SMART" id="SM01118">
    <property type="entry name" value="CYTH"/>
    <property type="match status" value="1"/>
</dbReference>
<dbReference type="SUPFAM" id="SSF55154">
    <property type="entry name" value="CYTH-like phosphatases"/>
    <property type="match status" value="1"/>
</dbReference>
<reference evidence="2" key="1">
    <citation type="journal article" date="2021" name="PeerJ">
        <title>Extensive microbial diversity within the chicken gut microbiome revealed by metagenomics and culture.</title>
        <authorList>
            <person name="Gilroy R."/>
            <person name="Ravi A."/>
            <person name="Getino M."/>
            <person name="Pursley I."/>
            <person name="Horton D.L."/>
            <person name="Alikhan N.F."/>
            <person name="Baker D."/>
            <person name="Gharbi K."/>
            <person name="Hall N."/>
            <person name="Watson M."/>
            <person name="Adriaenssens E.M."/>
            <person name="Foster-Nyarko E."/>
            <person name="Jarju S."/>
            <person name="Secka A."/>
            <person name="Antonio M."/>
            <person name="Oren A."/>
            <person name="Chaudhuri R.R."/>
            <person name="La Ragione R."/>
            <person name="Hildebrand F."/>
            <person name="Pallen M.J."/>
        </authorList>
    </citation>
    <scope>NUCLEOTIDE SEQUENCE</scope>
    <source>
        <strain evidence="2">ChiGjej1B1-1692</strain>
    </source>
</reference>
<dbReference type="Pfam" id="PF01928">
    <property type="entry name" value="CYTH"/>
    <property type="match status" value="1"/>
</dbReference>
<dbReference type="NCBIfam" id="TIGR00318">
    <property type="entry name" value="cyaB"/>
    <property type="match status" value="1"/>
</dbReference>
<reference evidence="2" key="2">
    <citation type="submission" date="2021-04" db="EMBL/GenBank/DDBJ databases">
        <authorList>
            <person name="Gilroy R."/>
        </authorList>
    </citation>
    <scope>NUCLEOTIDE SEQUENCE</scope>
    <source>
        <strain evidence="2">ChiGjej1B1-1692</strain>
    </source>
</reference>
<dbReference type="AlphaFoldDB" id="A0A9D2NW18"/>